<organism evidence="9 10">
    <name type="scientific">Rehmannia glutinosa</name>
    <name type="common">Chinese foxglove</name>
    <dbReference type="NCBI Taxonomy" id="99300"/>
    <lineage>
        <taxon>Eukaryota</taxon>
        <taxon>Viridiplantae</taxon>
        <taxon>Streptophyta</taxon>
        <taxon>Embryophyta</taxon>
        <taxon>Tracheophyta</taxon>
        <taxon>Spermatophyta</taxon>
        <taxon>Magnoliopsida</taxon>
        <taxon>eudicotyledons</taxon>
        <taxon>Gunneridae</taxon>
        <taxon>Pentapetalae</taxon>
        <taxon>asterids</taxon>
        <taxon>lamiids</taxon>
        <taxon>Lamiales</taxon>
        <taxon>Orobanchaceae</taxon>
        <taxon>Rehmannieae</taxon>
        <taxon>Rehmannia</taxon>
    </lineage>
</organism>
<feature type="domain" description="Trichome birefringence-like C-terminal" evidence="7">
    <location>
        <begin position="67"/>
        <end position="353"/>
    </location>
</feature>
<evidence type="ECO:0000259" key="8">
    <source>
        <dbReference type="Pfam" id="PF14416"/>
    </source>
</evidence>
<dbReference type="Proteomes" id="UP001318860">
    <property type="component" value="Unassembled WGS sequence"/>
</dbReference>
<comment type="similarity">
    <text evidence="2">Belongs to the PC-esterase family. TBL subfamily.</text>
</comment>
<dbReference type="InterPro" id="IPR026057">
    <property type="entry name" value="TBL_C"/>
</dbReference>
<dbReference type="EMBL" id="JABTTQ020000005">
    <property type="protein sequence ID" value="KAK6155166.1"/>
    <property type="molecule type" value="Genomic_DNA"/>
</dbReference>
<keyword evidence="3" id="KW-0812">Transmembrane</keyword>
<reference evidence="9 10" key="1">
    <citation type="journal article" date="2021" name="Comput. Struct. Biotechnol. J.">
        <title>De novo genome assembly of the potent medicinal plant Rehmannia glutinosa using nanopore technology.</title>
        <authorList>
            <person name="Ma L."/>
            <person name="Dong C."/>
            <person name="Song C."/>
            <person name="Wang X."/>
            <person name="Zheng X."/>
            <person name="Niu Y."/>
            <person name="Chen S."/>
            <person name="Feng W."/>
        </authorList>
    </citation>
    <scope>NUCLEOTIDE SEQUENCE [LARGE SCALE GENOMIC DNA]</scope>
    <source>
        <strain evidence="9">DH-2019</strain>
    </source>
</reference>
<dbReference type="PANTHER" id="PTHR32285">
    <property type="entry name" value="PROTEIN TRICHOME BIREFRINGENCE-LIKE 9-RELATED"/>
    <property type="match status" value="1"/>
</dbReference>
<evidence type="ECO:0000256" key="6">
    <source>
        <dbReference type="ARBA" id="ARBA00023136"/>
    </source>
</evidence>
<dbReference type="Pfam" id="PF14416">
    <property type="entry name" value="PMR5N"/>
    <property type="match status" value="1"/>
</dbReference>
<dbReference type="Pfam" id="PF13839">
    <property type="entry name" value="PC-Esterase"/>
    <property type="match status" value="1"/>
</dbReference>
<evidence type="ECO:0000256" key="5">
    <source>
        <dbReference type="ARBA" id="ARBA00022989"/>
    </source>
</evidence>
<protein>
    <recommendedName>
        <fullName evidence="11">Trichome birefringence-like N-terminal domain-containing protein</fullName>
    </recommendedName>
</protein>
<keyword evidence="4" id="KW-0735">Signal-anchor</keyword>
<evidence type="ECO:0000256" key="2">
    <source>
        <dbReference type="ARBA" id="ARBA00007727"/>
    </source>
</evidence>
<gene>
    <name evidence="9" type="ORF">DH2020_009414</name>
</gene>
<keyword evidence="5" id="KW-1133">Transmembrane helix</keyword>
<dbReference type="PANTHER" id="PTHR32285:SF28">
    <property type="entry name" value="XYLOGLUCAN O-ACETYLTRANSFERASE 2"/>
    <property type="match status" value="1"/>
</dbReference>
<evidence type="ECO:0000313" key="10">
    <source>
        <dbReference type="Proteomes" id="UP001318860"/>
    </source>
</evidence>
<evidence type="ECO:0008006" key="11">
    <source>
        <dbReference type="Google" id="ProtNLM"/>
    </source>
</evidence>
<dbReference type="InterPro" id="IPR025846">
    <property type="entry name" value="TBL_N"/>
</dbReference>
<evidence type="ECO:0000259" key="7">
    <source>
        <dbReference type="Pfam" id="PF13839"/>
    </source>
</evidence>
<evidence type="ECO:0000313" key="9">
    <source>
        <dbReference type="EMBL" id="KAK6155166.1"/>
    </source>
</evidence>
<dbReference type="InterPro" id="IPR029962">
    <property type="entry name" value="TBL"/>
</dbReference>
<accession>A0ABR0X694</accession>
<keyword evidence="6" id="KW-0472">Membrane</keyword>
<name>A0ABR0X694_REHGL</name>
<sequence length="370" mass="42486">MAHFTKDALSNSDTCDLFKGQWVQDTRDPLYTNYTCTTIPLIKNCFLHGRKDTDFLHWRWKPDGCELPRFGPETFLTTLEGRTMAFIGDSLARNQMESLLCLLSTVETPKPLQKDTEDRFTTWVFPKHNFTLMALWSQFLVASAERIINGSATGGFDLHLDRIDPHWSEKLPSIDYVVFSDAHWFFRQNYLYEGGNLVGCVYCQAPNVTDLGPGLAIRKAFRAAFRAINDCKNCRKIFSLLRTYSPSHFENGTWNTGGGCNRTRPIGRDEVDKGGPDWDYRKIQVEEIEIARNAGEKCGNSFEVLDVTEIMLMRADGHPGVHWGNRWMKGYSDCIHWCLPGPIDTWNELMFEMIKREIRLSSDREVGARL</sequence>
<comment type="caution">
    <text evidence="9">The sequence shown here is derived from an EMBL/GenBank/DDBJ whole genome shotgun (WGS) entry which is preliminary data.</text>
</comment>
<comment type="subcellular location">
    <subcellularLocation>
        <location evidence="1">Membrane</location>
        <topology evidence="1">Single-pass membrane protein</topology>
    </subcellularLocation>
</comment>
<feature type="domain" description="Trichome birefringence-like N-terminal" evidence="8">
    <location>
        <begin position="14"/>
        <end position="66"/>
    </location>
</feature>
<keyword evidence="10" id="KW-1185">Reference proteome</keyword>
<evidence type="ECO:0000256" key="3">
    <source>
        <dbReference type="ARBA" id="ARBA00022692"/>
    </source>
</evidence>
<evidence type="ECO:0000256" key="4">
    <source>
        <dbReference type="ARBA" id="ARBA00022968"/>
    </source>
</evidence>
<evidence type="ECO:0000256" key="1">
    <source>
        <dbReference type="ARBA" id="ARBA00004167"/>
    </source>
</evidence>
<proteinExistence type="inferred from homology"/>